<reference evidence="2 3" key="1">
    <citation type="journal article" date="2011" name="Science">
        <title>The ecoresponsive genome of Daphnia pulex.</title>
        <authorList>
            <person name="Colbourne J.K."/>
            <person name="Pfrender M.E."/>
            <person name="Gilbert D."/>
            <person name="Thomas W.K."/>
            <person name="Tucker A."/>
            <person name="Oakley T.H."/>
            <person name="Tokishita S."/>
            <person name="Aerts A."/>
            <person name="Arnold G.J."/>
            <person name="Basu M.K."/>
            <person name="Bauer D.J."/>
            <person name="Caceres C.E."/>
            <person name="Carmel L."/>
            <person name="Casola C."/>
            <person name="Choi J.H."/>
            <person name="Detter J.C."/>
            <person name="Dong Q."/>
            <person name="Dusheyko S."/>
            <person name="Eads B.D."/>
            <person name="Frohlich T."/>
            <person name="Geiler-Samerotte K.A."/>
            <person name="Gerlach D."/>
            <person name="Hatcher P."/>
            <person name="Jogdeo S."/>
            <person name="Krijgsveld J."/>
            <person name="Kriventseva E.V."/>
            <person name="Kultz D."/>
            <person name="Laforsch C."/>
            <person name="Lindquist E."/>
            <person name="Lopez J."/>
            <person name="Manak J.R."/>
            <person name="Muller J."/>
            <person name="Pangilinan J."/>
            <person name="Patwardhan R.P."/>
            <person name="Pitluck S."/>
            <person name="Pritham E.J."/>
            <person name="Rechtsteiner A."/>
            <person name="Rho M."/>
            <person name="Rogozin I.B."/>
            <person name="Sakarya O."/>
            <person name="Salamov A."/>
            <person name="Schaack S."/>
            <person name="Shapiro H."/>
            <person name="Shiga Y."/>
            <person name="Skalitzky C."/>
            <person name="Smith Z."/>
            <person name="Souvorov A."/>
            <person name="Sung W."/>
            <person name="Tang Z."/>
            <person name="Tsuchiya D."/>
            <person name="Tu H."/>
            <person name="Vos H."/>
            <person name="Wang M."/>
            <person name="Wolf Y.I."/>
            <person name="Yamagata H."/>
            <person name="Yamada T."/>
            <person name="Ye Y."/>
            <person name="Shaw J.R."/>
            <person name="Andrews J."/>
            <person name="Crease T.J."/>
            <person name="Tang H."/>
            <person name="Lucas S.M."/>
            <person name="Robertson H.M."/>
            <person name="Bork P."/>
            <person name="Koonin E.V."/>
            <person name="Zdobnov E.M."/>
            <person name="Grigoriev I.V."/>
            <person name="Lynch M."/>
            <person name="Boore J.L."/>
        </authorList>
    </citation>
    <scope>NUCLEOTIDE SEQUENCE [LARGE SCALE GENOMIC DNA]</scope>
</reference>
<dbReference type="InParanoid" id="E9H8A4"/>
<dbReference type="KEGG" id="dpx:DAPPUDRAFT_111149"/>
<protein>
    <recommendedName>
        <fullName evidence="1">Nuclear pore complex protein NUP96 C-terminal domain-containing protein</fullName>
    </recommendedName>
</protein>
<dbReference type="InterPro" id="IPR021967">
    <property type="entry name" value="Nup98_C"/>
</dbReference>
<feature type="domain" description="Nuclear pore complex protein NUP96 C-terminal" evidence="1">
    <location>
        <begin position="173"/>
        <end position="211"/>
    </location>
</feature>
<name>E9H8A4_DAPPU</name>
<sequence>MEKMETLNEAVHQSFSVPSAGAKVYGDSSLHWASNIRSMTKSNTGYNSWMNLKSMQVNTRDLTWMSHELHKSVMNSNSALYFCLKLTPLPFIRANLSQLPIFLIILVKWLLKEIDADKVIRLVGFGNTMHLQLVSPGIGSEEMSGKPLRARSTPLKEWIGLDQARRWPIIYAFVKDILGRHTGQEKDEQCELFLVEKLCVPSQWIEECRAVKALYAFIRNFMPLSACR</sequence>
<evidence type="ECO:0000259" key="1">
    <source>
        <dbReference type="Pfam" id="PF12110"/>
    </source>
</evidence>
<proteinExistence type="predicted"/>
<dbReference type="Proteomes" id="UP000000305">
    <property type="component" value="Unassembled WGS sequence"/>
</dbReference>
<gene>
    <name evidence="2" type="ORF">DAPPUDRAFT_111149</name>
</gene>
<organism evidence="2 3">
    <name type="scientific">Daphnia pulex</name>
    <name type="common">Water flea</name>
    <dbReference type="NCBI Taxonomy" id="6669"/>
    <lineage>
        <taxon>Eukaryota</taxon>
        <taxon>Metazoa</taxon>
        <taxon>Ecdysozoa</taxon>
        <taxon>Arthropoda</taxon>
        <taxon>Crustacea</taxon>
        <taxon>Branchiopoda</taxon>
        <taxon>Diplostraca</taxon>
        <taxon>Cladocera</taxon>
        <taxon>Anomopoda</taxon>
        <taxon>Daphniidae</taxon>
        <taxon>Daphnia</taxon>
    </lineage>
</organism>
<dbReference type="EMBL" id="GL732603">
    <property type="protein sequence ID" value="EFX72036.1"/>
    <property type="molecule type" value="Genomic_DNA"/>
</dbReference>
<dbReference type="Pfam" id="PF12110">
    <property type="entry name" value="Nup96"/>
    <property type="match status" value="1"/>
</dbReference>
<accession>E9H8A4</accession>
<dbReference type="AlphaFoldDB" id="E9H8A4"/>
<evidence type="ECO:0000313" key="3">
    <source>
        <dbReference type="Proteomes" id="UP000000305"/>
    </source>
</evidence>
<dbReference type="PhylomeDB" id="E9H8A4"/>
<evidence type="ECO:0000313" key="2">
    <source>
        <dbReference type="EMBL" id="EFX72036.1"/>
    </source>
</evidence>
<dbReference type="HOGENOM" id="CLU_1215867_0_0_1"/>
<keyword evidence="3" id="KW-1185">Reference proteome</keyword>